<gene>
    <name evidence="1" type="ORF">K3G42_019010</name>
</gene>
<organism evidence="1 2">
    <name type="scientific">Sphaerodactylus townsendi</name>
    <dbReference type="NCBI Taxonomy" id="933632"/>
    <lineage>
        <taxon>Eukaryota</taxon>
        <taxon>Metazoa</taxon>
        <taxon>Chordata</taxon>
        <taxon>Craniata</taxon>
        <taxon>Vertebrata</taxon>
        <taxon>Euteleostomi</taxon>
        <taxon>Lepidosauria</taxon>
        <taxon>Squamata</taxon>
        <taxon>Bifurcata</taxon>
        <taxon>Gekkota</taxon>
        <taxon>Sphaerodactylidae</taxon>
        <taxon>Sphaerodactylus</taxon>
    </lineage>
</organism>
<evidence type="ECO:0000313" key="2">
    <source>
        <dbReference type="Proteomes" id="UP000827872"/>
    </source>
</evidence>
<evidence type="ECO:0000313" key="1">
    <source>
        <dbReference type="EMBL" id="KAH8016520.1"/>
    </source>
</evidence>
<dbReference type="EMBL" id="CM037614">
    <property type="protein sequence ID" value="KAH8016520.1"/>
    <property type="molecule type" value="Genomic_DNA"/>
</dbReference>
<name>A0ACB8G9R9_9SAUR</name>
<sequence length="293" mass="33483">MMMKVKEECKVSFLCPVSMEATSYCGRCDFDPHTHICAWVKSSWHDSDKKGNEDLNLQPYVKYEYRVAAWNKHRKGFSEIGSATTKQDVPEGLSPPQWAKVDNREDMIFLSWKEPLQPNGIIIHYIILRNGIERFRGKELSFTDTGGIQPYQEYSYLLRACTVAGCTDSSKVVAVTVQGIPESVQPPAVTALNATALHLSWMAPRKPNGIIREYQINQIGRGLIHTDTAGKMQHTVSVYYLRHRREIYHAFCHAKFRCENIQFDAAIRFLPSYIPLMTNNSSWAQDSHNPHCI</sequence>
<protein>
    <submittedName>
        <fullName evidence="1">Uncharacterized protein</fullName>
    </submittedName>
</protein>
<accession>A0ACB8G9R9</accession>
<comment type="caution">
    <text evidence="1">The sequence shown here is derived from an EMBL/GenBank/DDBJ whole genome shotgun (WGS) entry which is preliminary data.</text>
</comment>
<keyword evidence="2" id="KW-1185">Reference proteome</keyword>
<dbReference type="Proteomes" id="UP000827872">
    <property type="component" value="Linkage Group LG01"/>
</dbReference>
<proteinExistence type="predicted"/>
<reference evidence="1" key="1">
    <citation type="submission" date="2021-08" db="EMBL/GenBank/DDBJ databases">
        <title>The first chromosome-level gecko genome reveals the dynamic sex chromosomes of Neotropical dwarf geckos (Sphaerodactylidae: Sphaerodactylus).</title>
        <authorList>
            <person name="Pinto B.J."/>
            <person name="Keating S.E."/>
            <person name="Gamble T."/>
        </authorList>
    </citation>
    <scope>NUCLEOTIDE SEQUENCE</scope>
    <source>
        <strain evidence="1">TG3544</strain>
    </source>
</reference>